<dbReference type="Proteomes" id="UP000000673">
    <property type="component" value="Unassembled WGS sequence"/>
</dbReference>
<feature type="region of interest" description="Disordered" evidence="1">
    <location>
        <begin position="325"/>
        <end position="374"/>
    </location>
</feature>
<dbReference type="EMBL" id="ADMH02000549">
    <property type="protein sequence ID" value="ETN65939.1"/>
    <property type="molecule type" value="Genomic_DNA"/>
</dbReference>
<organism evidence="2">
    <name type="scientific">Anopheles darlingi</name>
    <name type="common">Mosquito</name>
    <dbReference type="NCBI Taxonomy" id="43151"/>
    <lineage>
        <taxon>Eukaryota</taxon>
        <taxon>Metazoa</taxon>
        <taxon>Ecdysozoa</taxon>
        <taxon>Arthropoda</taxon>
        <taxon>Hexapoda</taxon>
        <taxon>Insecta</taxon>
        <taxon>Pterygota</taxon>
        <taxon>Neoptera</taxon>
        <taxon>Endopterygota</taxon>
        <taxon>Diptera</taxon>
        <taxon>Nematocera</taxon>
        <taxon>Culicoidea</taxon>
        <taxon>Culicidae</taxon>
        <taxon>Anophelinae</taxon>
        <taxon>Anopheles</taxon>
    </lineage>
</organism>
<feature type="compositionally biased region" description="Low complexity" evidence="1">
    <location>
        <begin position="526"/>
        <end position="535"/>
    </location>
</feature>
<feature type="region of interest" description="Disordered" evidence="1">
    <location>
        <begin position="761"/>
        <end position="795"/>
    </location>
</feature>
<dbReference type="eggNOG" id="ENOG502SYZU">
    <property type="taxonomic scope" value="Eukaryota"/>
</dbReference>
<evidence type="ECO:0000313" key="4">
    <source>
        <dbReference type="Proteomes" id="UP000000673"/>
    </source>
</evidence>
<feature type="compositionally biased region" description="Low complexity" evidence="1">
    <location>
        <begin position="493"/>
        <end position="516"/>
    </location>
</feature>
<feature type="compositionally biased region" description="Polar residues" evidence="1">
    <location>
        <begin position="41"/>
        <end position="51"/>
    </location>
</feature>
<feature type="compositionally biased region" description="Polar residues" evidence="1">
    <location>
        <begin position="785"/>
        <end position="795"/>
    </location>
</feature>
<evidence type="ECO:0000313" key="2">
    <source>
        <dbReference type="EMBL" id="ETN65939.1"/>
    </source>
</evidence>
<feature type="region of interest" description="Disordered" evidence="1">
    <location>
        <begin position="1056"/>
        <end position="1114"/>
    </location>
</feature>
<feature type="region of interest" description="Disordered" evidence="1">
    <location>
        <begin position="14"/>
        <end position="55"/>
    </location>
</feature>
<proteinExistence type="predicted"/>
<reference evidence="3" key="4">
    <citation type="submission" date="2015-06" db="UniProtKB">
        <authorList>
            <consortium name="EnsemblMetazoa"/>
        </authorList>
    </citation>
    <scope>IDENTIFICATION</scope>
</reference>
<feature type="compositionally biased region" description="Polar residues" evidence="1">
    <location>
        <begin position="1174"/>
        <end position="1184"/>
    </location>
</feature>
<reference evidence="2" key="2">
    <citation type="submission" date="2010-05" db="EMBL/GenBank/DDBJ databases">
        <authorList>
            <person name="Almeida L.G."/>
            <person name="Nicolas M.F."/>
            <person name="Souza R.C."/>
            <person name="Vasconcelos A.T.R."/>
        </authorList>
    </citation>
    <scope>NUCLEOTIDE SEQUENCE</scope>
</reference>
<feature type="compositionally biased region" description="Basic and acidic residues" evidence="1">
    <location>
        <begin position="1066"/>
        <end position="1076"/>
    </location>
</feature>
<dbReference type="VEuPathDB" id="VectorBase:ADAC002253"/>
<feature type="region of interest" description="Disordered" evidence="1">
    <location>
        <begin position="811"/>
        <end position="834"/>
    </location>
</feature>
<dbReference type="EnsemblMetazoa" id="ADAC002253-RA">
    <property type="protein sequence ID" value="ADAC002253-PA"/>
    <property type="gene ID" value="ADAC002253"/>
</dbReference>
<feature type="compositionally biased region" description="Polar residues" evidence="1">
    <location>
        <begin position="1340"/>
        <end position="1350"/>
    </location>
</feature>
<feature type="compositionally biased region" description="Polar residues" evidence="1">
    <location>
        <begin position="1383"/>
        <end position="1392"/>
    </location>
</feature>
<feature type="region of interest" description="Disordered" evidence="1">
    <location>
        <begin position="479"/>
        <end position="548"/>
    </location>
</feature>
<feature type="region of interest" description="Disordered" evidence="1">
    <location>
        <begin position="670"/>
        <end position="737"/>
    </location>
</feature>
<feature type="region of interest" description="Disordered" evidence="1">
    <location>
        <begin position="1324"/>
        <end position="1392"/>
    </location>
</feature>
<protein>
    <submittedName>
        <fullName evidence="2 3">Uncharacterized protein</fullName>
    </submittedName>
</protein>
<accession>W5JT86</accession>
<gene>
    <name evidence="2" type="ORF">AND_002253</name>
</gene>
<sequence length="1392" mass="150000">MDAPRCYHHHGMMRITSNRTAPPAATVSVGEKRSKPASCGEPSQPSHTPAQDSRKVSGFIPRYWFGCKLSSRQPTDGEQCKQSTLEVELSIPKAKRPKLPTNEQPRDLVLTFSTAPSTPSSNEDSTPPVQCPSYSVQRLRQFWNNRVLSGATVDPLSRKLKSATIAGSTTGFSAQHRKLASPQASLRFQRNGSIGRSGRRRSLLTLDKQQDRGAEAGGNGKRSSNAALLSPNRDPTLEKRKCGGSGGATTIAVGVVPAAGVRDTFPLATANPLGNQLHWARRTEVLGIRELSREEKQQQQQQPVKMPLRVEHYVNNYIGVDIQSVPDDRATGADDGTLQQATAESSRKPVPTVVVDSPVAPPEEESLPPPHPSAATVATTSLGRKCSTPTRKISFLNNISPYNRRLLAGNGTKVAALTSKFNQMIQQDASLLEQVKRRGGYLHKSGNVAYKVLEDTGGGGGAASSSGVNELYGFASTSRNGSLGRSSLRKRNSSSGQQTGTSGAAAAAAAASSSAGNHRMDESSDEISSVSSKNSSLRRTGVRKRPSLRKNIYRRPEWAESGHRNSSPGVRKMLEMFESAAGRKSDGGDTGKPPPGKTKPKVPDKSEQVLQKTKAGPLVKEKKSVVVVAKESVPSRATNIKEMVKEATAEVDCESVVDGNVETTTVTTVTTSVDDAQQPAAAATEQPPQTPPNPTFAEDRIHTSTPYEVGAEVSSGVPAAPTTKDEKKEKKKSKSTVSKIYERLTFRSSKKIQVEVMAAVGGDDDNDASVRVVLREQDSEGEAHPSSTLTESRKSFVSSLEIPTIMVEEEDQATVASDREPSSPDQPGPVDTSEQKILEAISTVSQRIENLSKSFNDLSLTEGELAGRESVSSATDETTRLLSEVRPNPSFLFRETGVNKAAPLSQRNLVEAVNTVVINKSVSMDDHQFPCFRGATGRLSWNERTATQRANQDQDSDYEPVTKPAYERTAASGVRGVTTISPASAIDLTELTSKIESFVHKSKRESENLYQSITKPRVSELAGDAALGSTSHHHLRPDVDTISVNSYESFENYESIEHHHAGSGRDPAKDDAGREEDTYEICSPLPPDLPPARDEHARGNDLTLPQPKRILSSSPKTLPKHLQMTYQSNYERIKYSKIPPRPPKPDDVPLPPRNHTTSTPCTTPTSVIDRTDALFSSISESPFSTPGPGTDLLDKSPHGQREQIYEENIYDTIRSADDMLDYDDPAGSAEGGVGVPSDDQSELQEPDIGQPVKQHRHRMVTSQQQQRQQESPPGDTVSLVSSNCYESIGSRLDYVRSAAMKRAIAGGSTTTLASDQITNSLYGTTAGLPSLTPPSERGSDTSNSAEWTDISSDEEYVGGGGAVDEAMRSNDGTAMATGATATVSSKRPNFIV</sequence>
<feature type="compositionally biased region" description="Low complexity" evidence="1">
    <location>
        <begin position="1372"/>
        <end position="1382"/>
    </location>
</feature>
<feature type="region of interest" description="Disordered" evidence="1">
    <location>
        <begin position="112"/>
        <end position="131"/>
    </location>
</feature>
<reference evidence="2" key="3">
    <citation type="journal article" date="2013" name="Nucleic Acids Res.">
        <title>The genome of Anopheles darlingi, the main neotropical malaria vector.</title>
        <authorList>
            <person name="Marinotti O."/>
            <person name="Cerqueira G.C."/>
            <person name="de Almeida L.G."/>
            <person name="Ferro M.I."/>
            <person name="Loreto E.L."/>
            <person name="Zaha A."/>
            <person name="Teixeira S.M."/>
            <person name="Wespiser A.R."/>
            <person name="Almeida E Silva A."/>
            <person name="Schlindwein A.D."/>
            <person name="Pacheco A.C."/>
            <person name="Silva A.L."/>
            <person name="Graveley B.R."/>
            <person name="Walenz B.P."/>
            <person name="Lima Bde A."/>
            <person name="Ribeiro C.A."/>
            <person name="Nunes-Silva C.G."/>
            <person name="de Carvalho C.R."/>
            <person name="Soares C.M."/>
            <person name="de Menezes C.B."/>
            <person name="Matiolli C."/>
            <person name="Caffrey D."/>
            <person name="Araujo D.A."/>
            <person name="de Oliveira D.M."/>
            <person name="Golenbock D."/>
            <person name="Grisard E.C."/>
            <person name="Fantinatti-Garboggini F."/>
            <person name="de Carvalho F.M."/>
            <person name="Barcellos F.G."/>
            <person name="Prosdocimi F."/>
            <person name="May G."/>
            <person name="Azevedo Junior G.M."/>
            <person name="Guimaraes G.M."/>
            <person name="Goldman G.H."/>
            <person name="Padilha I.Q."/>
            <person name="Batista Jda S."/>
            <person name="Ferro J.A."/>
            <person name="Ribeiro J.M."/>
            <person name="Fietto J.L."/>
            <person name="Dabbas K.M."/>
            <person name="Cerdeira L."/>
            <person name="Agnez-Lima L.F."/>
            <person name="Brocchi M."/>
            <person name="de Carvalho M.O."/>
            <person name="Teixeira Mde M."/>
            <person name="Diniz Maia Mde M."/>
            <person name="Goldman M.H."/>
            <person name="Cruz Schneider M.P."/>
            <person name="Felipe M.S."/>
            <person name="Hungria M."/>
            <person name="Nicolas M.F."/>
            <person name="Pereira M."/>
            <person name="Montes M.A."/>
            <person name="Cantao M.E."/>
            <person name="Vincentz M."/>
            <person name="Rafael M.S."/>
            <person name="Silverman N."/>
            <person name="Stoco P.H."/>
            <person name="Souza R.C."/>
            <person name="Vicentini R."/>
            <person name="Gazzinelli R.T."/>
            <person name="Neves Rde O."/>
            <person name="Silva R."/>
            <person name="Astolfi-Filho S."/>
            <person name="Maciel T.E."/>
            <person name="Urmenyi T.P."/>
            <person name="Tadei W.P."/>
            <person name="Camargo E.P."/>
            <person name="de Vasconcelos A.T."/>
        </authorList>
    </citation>
    <scope>NUCLEOTIDE SEQUENCE</scope>
</reference>
<feature type="compositionally biased region" description="Low complexity" evidence="1">
    <location>
        <begin position="1156"/>
        <end position="1166"/>
    </location>
</feature>
<reference evidence="2 4" key="1">
    <citation type="journal article" date="2010" name="BMC Genomics">
        <title>Combination of measures distinguishes pre-miRNAs from other stem-loops in the genome of the newly sequenced Anopheles darlingi.</title>
        <authorList>
            <person name="Mendes N.D."/>
            <person name="Freitas A.T."/>
            <person name="Vasconcelos A.T."/>
            <person name="Sagot M.F."/>
        </authorList>
    </citation>
    <scope>NUCLEOTIDE SEQUENCE</scope>
</reference>
<name>W5JT86_ANODA</name>
<keyword evidence="4" id="KW-1185">Reference proteome</keyword>
<feature type="compositionally biased region" description="Low complexity" evidence="1">
    <location>
        <begin position="670"/>
        <end position="687"/>
    </location>
</feature>
<feature type="region of interest" description="Disordered" evidence="1">
    <location>
        <begin position="578"/>
        <end position="617"/>
    </location>
</feature>
<feature type="compositionally biased region" description="Basic and acidic residues" evidence="1">
    <location>
        <begin position="1192"/>
        <end position="1202"/>
    </location>
</feature>
<dbReference type="HOGENOM" id="CLU_270424_0_0_1"/>
<feature type="compositionally biased region" description="Basic and acidic residues" evidence="1">
    <location>
        <begin position="773"/>
        <end position="783"/>
    </location>
</feature>
<dbReference type="VEuPathDB" id="VectorBase:ADAR2_010132"/>
<feature type="region of interest" description="Disordered" evidence="1">
    <location>
        <begin position="1218"/>
        <end position="1279"/>
    </location>
</feature>
<dbReference type="STRING" id="43151.W5JT86"/>
<evidence type="ECO:0000256" key="1">
    <source>
        <dbReference type="SAM" id="MobiDB-lite"/>
    </source>
</evidence>
<evidence type="ECO:0000313" key="3">
    <source>
        <dbReference type="EnsemblMetazoa" id="ADAC002253-PA"/>
    </source>
</evidence>
<dbReference type="OMA" id="AEWTDIS"/>
<feature type="region of interest" description="Disordered" evidence="1">
    <location>
        <begin position="191"/>
        <end position="243"/>
    </location>
</feature>
<dbReference type="VEuPathDB" id="VectorBase:ADAR2_010457"/>
<feature type="region of interest" description="Disordered" evidence="1">
    <location>
        <begin position="1131"/>
        <end position="1202"/>
    </location>
</feature>